<feature type="binding site" evidence="13">
    <location>
        <position position="279"/>
    </location>
    <ligand>
        <name>NADPH</name>
        <dbReference type="ChEBI" id="CHEBI:57783"/>
    </ligand>
</feature>
<evidence type="ECO:0000256" key="5">
    <source>
        <dbReference type="ARBA" id="ARBA00023027"/>
    </source>
</evidence>
<feature type="binding site" evidence="13">
    <location>
        <position position="140"/>
    </location>
    <ligand>
        <name>NADPH</name>
        <dbReference type="ChEBI" id="CHEBI:57783"/>
    </ligand>
</feature>
<keyword evidence="5 13" id="KW-0520">NAD</keyword>
<keyword evidence="6 13" id="KW-0443">Lipid metabolism</keyword>
<evidence type="ECO:0000259" key="18">
    <source>
        <dbReference type="Pfam" id="PF01210"/>
    </source>
</evidence>
<gene>
    <name evidence="13" type="primary">gpsA</name>
    <name evidence="20" type="ordered locus">Desru_2932</name>
</gene>
<keyword evidence="7 13" id="KW-0594">Phospholipid biosynthesis</keyword>
<dbReference type="Gene3D" id="3.40.50.720">
    <property type="entry name" value="NAD(P)-binding Rossmann-like Domain"/>
    <property type="match status" value="1"/>
</dbReference>
<feature type="binding site" evidence="13">
    <location>
        <position position="191"/>
    </location>
    <ligand>
        <name>sn-glycerol 3-phosphate</name>
        <dbReference type="ChEBI" id="CHEBI:57597"/>
    </ligand>
</feature>
<feature type="binding site" evidence="13">
    <location>
        <position position="255"/>
    </location>
    <ligand>
        <name>NADPH</name>
        <dbReference type="ChEBI" id="CHEBI:57783"/>
    </ligand>
</feature>
<feature type="binding site" evidence="13">
    <location>
        <position position="136"/>
    </location>
    <ligand>
        <name>sn-glycerol 3-phosphate</name>
        <dbReference type="ChEBI" id="CHEBI:57597"/>
    </ligand>
</feature>
<sequence length="352" mass="38246">MSKIAMIGAGSWATALAQVLAQKDYSAVLWARRQELADLINDGENSRYLPGIPLHAKVTADTDLERVLQGAEAVVFGVPSHCFRDLLKKALPFLQPGAQIINVAKGLEESTLLRLSQVFAQEVGEAALDRYTVLSGPSHAEEVGRNIPTAVVAASRNLATAEYVQDLFMSTNFRIYTNPDVTGVELSGALKNIIALGTGIADGLEYGDNTKAAMMTRGLAEITRLGFSMGAELLTFAGLAGVGDLIVTCTSMHSRNRRCGIEIGRGKTLEEAVESVKMVVEGVRTTRVAWQLAKQQGVEMPITEQIYRVLFENCSPRTAVMHLMGRGKKLEMEEIVSEKISCTMDQGREEKQ</sequence>
<comment type="catalytic activity">
    <reaction evidence="13">
        <text>sn-glycerol 3-phosphate + NAD(+) = dihydroxyacetone phosphate + NADH + H(+)</text>
        <dbReference type="Rhea" id="RHEA:11092"/>
        <dbReference type="ChEBI" id="CHEBI:15378"/>
        <dbReference type="ChEBI" id="CHEBI:57540"/>
        <dbReference type="ChEBI" id="CHEBI:57597"/>
        <dbReference type="ChEBI" id="CHEBI:57642"/>
        <dbReference type="ChEBI" id="CHEBI:57945"/>
        <dbReference type="EC" id="1.1.1.94"/>
    </reaction>
</comment>
<keyword evidence="2 13" id="KW-0444">Lipid biosynthesis</keyword>
<dbReference type="KEGG" id="dru:Desru_2932"/>
<dbReference type="InterPro" id="IPR006109">
    <property type="entry name" value="G3P_DH_NAD-dep_C"/>
</dbReference>
<dbReference type="PRINTS" id="PR00077">
    <property type="entry name" value="GPDHDRGNASE"/>
</dbReference>
<dbReference type="GO" id="GO:0005829">
    <property type="term" value="C:cytosol"/>
    <property type="evidence" value="ECO:0007669"/>
    <property type="project" value="TreeGrafter"/>
</dbReference>
<evidence type="ECO:0000256" key="8">
    <source>
        <dbReference type="ARBA" id="ARBA00023264"/>
    </source>
</evidence>
<dbReference type="EMBL" id="CP002780">
    <property type="protein sequence ID" value="AEG61146.1"/>
    <property type="molecule type" value="Genomic_DNA"/>
</dbReference>
<reference evidence="21" key="1">
    <citation type="submission" date="2011-05" db="EMBL/GenBank/DDBJ databases">
        <title>Complete sequence of Desulfotomaculum ruminis DSM 2154.</title>
        <authorList>
            <person name="Lucas S."/>
            <person name="Copeland A."/>
            <person name="Lapidus A."/>
            <person name="Cheng J.-F."/>
            <person name="Goodwin L."/>
            <person name="Pitluck S."/>
            <person name="Lu M."/>
            <person name="Detter J.C."/>
            <person name="Han C."/>
            <person name="Tapia R."/>
            <person name="Land M."/>
            <person name="Hauser L."/>
            <person name="Kyrpides N."/>
            <person name="Ivanova N."/>
            <person name="Mikhailova N."/>
            <person name="Pagani I."/>
            <person name="Stams A.J.M."/>
            <person name="Plugge C.M."/>
            <person name="Muyzer G."/>
            <person name="Kuever J."/>
            <person name="Parshina S.N."/>
            <person name="Ivanova A.E."/>
            <person name="Nazina T.N."/>
            <person name="Brambilla E."/>
            <person name="Spring S."/>
            <person name="Klenk H.-P."/>
            <person name="Woyke T."/>
        </authorList>
    </citation>
    <scope>NUCLEOTIDE SEQUENCE [LARGE SCALE GENOMIC DNA]</scope>
    <source>
        <strain evidence="21">ATCC 23193 / DSM 2154 / NCIB 8452 / DL</strain>
    </source>
</reference>
<dbReference type="PANTHER" id="PTHR11728">
    <property type="entry name" value="GLYCEROL-3-PHOSPHATE DEHYDROGENASE"/>
    <property type="match status" value="1"/>
</dbReference>
<keyword evidence="4 13" id="KW-0560">Oxidoreductase</keyword>
<comment type="similarity">
    <text evidence="1 13 17">Belongs to the NAD-dependent glycerol-3-phosphate dehydrogenase family.</text>
</comment>
<feature type="binding site" evidence="13">
    <location>
        <position position="11"/>
    </location>
    <ligand>
        <name>NADPH</name>
        <dbReference type="ChEBI" id="CHEBI:57783"/>
    </ligand>
</feature>
<name>F6DT41_DESRL</name>
<evidence type="ECO:0000256" key="12">
    <source>
        <dbReference type="ARBA" id="ARBA00080511"/>
    </source>
</evidence>
<dbReference type="STRING" id="696281.Desru_2932"/>
<dbReference type="NCBIfam" id="NF000942">
    <property type="entry name" value="PRK00094.1-4"/>
    <property type="match status" value="1"/>
</dbReference>
<dbReference type="HOGENOM" id="CLU_033449_0_2_9"/>
<evidence type="ECO:0000256" key="17">
    <source>
        <dbReference type="RuleBase" id="RU000437"/>
    </source>
</evidence>
<evidence type="ECO:0000256" key="2">
    <source>
        <dbReference type="ARBA" id="ARBA00022516"/>
    </source>
</evidence>
<dbReference type="Proteomes" id="UP000009234">
    <property type="component" value="Chromosome"/>
</dbReference>
<evidence type="ECO:0000256" key="3">
    <source>
        <dbReference type="ARBA" id="ARBA00022857"/>
    </source>
</evidence>
<feature type="binding site" evidence="13">
    <location>
        <position position="12"/>
    </location>
    <ligand>
        <name>NADPH</name>
        <dbReference type="ChEBI" id="CHEBI:57783"/>
    </ligand>
</feature>
<dbReference type="GO" id="GO:0008654">
    <property type="term" value="P:phospholipid biosynthetic process"/>
    <property type="evidence" value="ECO:0007669"/>
    <property type="project" value="UniProtKB-KW"/>
</dbReference>
<evidence type="ECO:0000256" key="6">
    <source>
        <dbReference type="ARBA" id="ARBA00023098"/>
    </source>
</evidence>
<feature type="binding site" evidence="16">
    <location>
        <position position="255"/>
    </location>
    <ligand>
        <name>NAD(+)</name>
        <dbReference type="ChEBI" id="CHEBI:57540"/>
    </ligand>
</feature>
<dbReference type="NCBIfam" id="NF000940">
    <property type="entry name" value="PRK00094.1-2"/>
    <property type="match status" value="1"/>
</dbReference>
<protein>
    <recommendedName>
        <fullName evidence="11 13">Glycerol-3-phosphate dehydrogenase [NAD(P)+]</fullName>
        <ecNumber evidence="10 13">1.1.1.94</ecNumber>
    </recommendedName>
    <alternativeName>
        <fullName evidence="13">NAD(P)(+)-dependent glycerol-3-phosphate dehydrogenase</fullName>
    </alternativeName>
    <alternativeName>
        <fullName evidence="12 13">NAD(P)H-dependent dihydroxyacetone-phosphate reductase</fullName>
    </alternativeName>
</protein>
<dbReference type="eggNOG" id="COG0240">
    <property type="taxonomic scope" value="Bacteria"/>
</dbReference>
<keyword evidence="8 13" id="KW-1208">Phospholipid metabolism</keyword>
<dbReference type="UniPathway" id="UPA00940"/>
<keyword evidence="13" id="KW-0963">Cytoplasm</keyword>
<dbReference type="Pfam" id="PF01210">
    <property type="entry name" value="NAD_Gly3P_dh_N"/>
    <property type="match status" value="1"/>
</dbReference>
<evidence type="ECO:0000256" key="15">
    <source>
        <dbReference type="PIRSR" id="PIRSR000114-2"/>
    </source>
</evidence>
<dbReference type="GO" id="GO:0005975">
    <property type="term" value="P:carbohydrate metabolic process"/>
    <property type="evidence" value="ECO:0007669"/>
    <property type="project" value="InterPro"/>
</dbReference>
<comment type="subcellular location">
    <subcellularLocation>
        <location evidence="13">Cytoplasm</location>
    </subcellularLocation>
</comment>
<dbReference type="Gene3D" id="1.10.1040.10">
    <property type="entry name" value="N-(1-d-carboxylethyl)-l-norvaline Dehydrogenase, domain 2"/>
    <property type="match status" value="1"/>
</dbReference>
<dbReference type="InterPro" id="IPR011128">
    <property type="entry name" value="G3P_DH_NAD-dep_N"/>
</dbReference>
<dbReference type="NCBIfam" id="NF000941">
    <property type="entry name" value="PRK00094.1-3"/>
    <property type="match status" value="1"/>
</dbReference>
<dbReference type="OrthoDB" id="9812273at2"/>
<comment type="catalytic activity">
    <reaction evidence="9">
        <text>sn-glycerol 3-phosphate + NADP(+) = dihydroxyacetone phosphate + NADPH + H(+)</text>
        <dbReference type="Rhea" id="RHEA:11096"/>
        <dbReference type="ChEBI" id="CHEBI:15378"/>
        <dbReference type="ChEBI" id="CHEBI:57597"/>
        <dbReference type="ChEBI" id="CHEBI:57642"/>
        <dbReference type="ChEBI" id="CHEBI:57783"/>
        <dbReference type="ChEBI" id="CHEBI:58349"/>
        <dbReference type="EC" id="1.1.1.94"/>
    </reaction>
    <physiologicalReaction direction="right-to-left" evidence="9">
        <dbReference type="Rhea" id="RHEA:11098"/>
    </physiologicalReaction>
</comment>
<accession>F6DT41</accession>
<feature type="binding site" evidence="13">
    <location>
        <position position="281"/>
    </location>
    <ligand>
        <name>NADPH</name>
        <dbReference type="ChEBI" id="CHEBI:57783"/>
    </ligand>
</feature>
<feature type="binding site" evidence="13">
    <location>
        <position position="255"/>
    </location>
    <ligand>
        <name>sn-glycerol 3-phosphate</name>
        <dbReference type="ChEBI" id="CHEBI:57597"/>
    </ligand>
</feature>
<feature type="binding site" evidence="13">
    <location>
        <position position="105"/>
    </location>
    <ligand>
        <name>NADPH</name>
        <dbReference type="ChEBI" id="CHEBI:57783"/>
    </ligand>
</feature>
<evidence type="ECO:0000313" key="20">
    <source>
        <dbReference type="EMBL" id="AEG61146.1"/>
    </source>
</evidence>
<dbReference type="HAMAP" id="MF_00394">
    <property type="entry name" value="NAD_Glyc3P_dehydrog"/>
    <property type="match status" value="1"/>
</dbReference>
<dbReference type="InterPro" id="IPR036291">
    <property type="entry name" value="NAD(P)-bd_dom_sf"/>
</dbReference>
<comment type="function">
    <text evidence="13">Catalyzes the reduction of the glycolytic intermediate dihydroxyacetone phosphate (DHAP) to sn-glycerol 3-phosphate (G3P), the key precursor for phospholipid synthesis.</text>
</comment>
<dbReference type="PROSITE" id="PS00957">
    <property type="entry name" value="NAD_G3PDH"/>
    <property type="match status" value="1"/>
</dbReference>
<feature type="binding site" evidence="13">
    <location>
        <position position="256"/>
    </location>
    <ligand>
        <name>sn-glycerol 3-phosphate</name>
        <dbReference type="ChEBI" id="CHEBI:57597"/>
    </ligand>
</feature>
<feature type="binding site" evidence="13">
    <location>
        <position position="48"/>
    </location>
    <ligand>
        <name>NADPH</name>
        <dbReference type="ChEBI" id="CHEBI:57783"/>
    </ligand>
</feature>
<evidence type="ECO:0000256" key="7">
    <source>
        <dbReference type="ARBA" id="ARBA00023209"/>
    </source>
</evidence>
<evidence type="ECO:0000256" key="14">
    <source>
        <dbReference type="PIRSR" id="PIRSR000114-1"/>
    </source>
</evidence>
<dbReference type="FunFam" id="3.40.50.720:FF:000019">
    <property type="entry name" value="Glycerol-3-phosphate dehydrogenase [NAD(P)+]"/>
    <property type="match status" value="1"/>
</dbReference>
<feature type="binding site" evidence="13">
    <location>
        <position position="244"/>
    </location>
    <ligand>
        <name>sn-glycerol 3-phosphate</name>
        <dbReference type="ChEBI" id="CHEBI:57597"/>
    </ligand>
</feature>
<evidence type="ECO:0000256" key="4">
    <source>
        <dbReference type="ARBA" id="ARBA00023002"/>
    </source>
</evidence>
<reference evidence="20 21" key="2">
    <citation type="journal article" date="2012" name="Stand. Genomic Sci.">
        <title>Complete genome sequence of the sulfate-reducing firmicute Desulfotomaculum ruminis type strain (DL(T)).</title>
        <authorList>
            <person name="Spring S."/>
            <person name="Visser M."/>
            <person name="Lu M."/>
            <person name="Copeland A."/>
            <person name="Lapidus A."/>
            <person name="Lucas S."/>
            <person name="Cheng J.F."/>
            <person name="Han C."/>
            <person name="Tapia R."/>
            <person name="Goodwin L.A."/>
            <person name="Pitluck S."/>
            <person name="Ivanova N."/>
            <person name="Land M."/>
            <person name="Hauser L."/>
            <person name="Larimer F."/>
            <person name="Rohde M."/>
            <person name="Goker M."/>
            <person name="Detter J.C."/>
            <person name="Kyrpides N.C."/>
            <person name="Woyke T."/>
            <person name="Schaap P.J."/>
            <person name="Plugge C.M."/>
            <person name="Muyzer G."/>
            <person name="Kuever J."/>
            <person name="Pereira I.A."/>
            <person name="Parshina S.N."/>
            <person name="Bernier-Latmani R."/>
            <person name="Stams A.J."/>
            <person name="Klenk H.P."/>
        </authorList>
    </citation>
    <scope>NUCLEOTIDE SEQUENCE [LARGE SCALE GENOMIC DNA]</scope>
    <source>
        <strain evidence="21">ATCC 23193 / DSM 2154 / NCIB 8452 / DL</strain>
    </source>
</reference>
<organism evidence="20 21">
    <name type="scientific">Desulforamulus ruminis (strain ATCC 23193 / DSM 2154 / NCIMB 8452 / DL)</name>
    <name type="common">Desulfotomaculum ruminis</name>
    <dbReference type="NCBI Taxonomy" id="696281"/>
    <lineage>
        <taxon>Bacteria</taxon>
        <taxon>Bacillati</taxon>
        <taxon>Bacillota</taxon>
        <taxon>Clostridia</taxon>
        <taxon>Eubacteriales</taxon>
        <taxon>Peptococcaceae</taxon>
        <taxon>Desulforamulus</taxon>
    </lineage>
</organism>
<evidence type="ECO:0000256" key="16">
    <source>
        <dbReference type="PIRSR" id="PIRSR000114-3"/>
    </source>
</evidence>
<proteinExistence type="inferred from homology"/>
<feature type="binding site" evidence="13">
    <location>
        <position position="33"/>
    </location>
    <ligand>
        <name>NADPH</name>
        <dbReference type="ChEBI" id="CHEBI:57783"/>
    </ligand>
</feature>
<feature type="binding site" evidence="13">
    <location>
        <position position="32"/>
    </location>
    <ligand>
        <name>NADPH</name>
        <dbReference type="ChEBI" id="CHEBI:57783"/>
    </ligand>
</feature>
<dbReference type="Pfam" id="PF07479">
    <property type="entry name" value="NAD_Gly3P_dh_C"/>
    <property type="match status" value="1"/>
</dbReference>
<keyword evidence="21" id="KW-1185">Reference proteome</keyword>
<dbReference type="AlphaFoldDB" id="F6DT41"/>
<dbReference type="GO" id="GO:0046168">
    <property type="term" value="P:glycerol-3-phosphate catabolic process"/>
    <property type="evidence" value="ECO:0007669"/>
    <property type="project" value="InterPro"/>
</dbReference>
<comment type="pathway">
    <text evidence="13">Membrane lipid metabolism; glycerophospholipid metabolism.</text>
</comment>
<dbReference type="GO" id="GO:0141153">
    <property type="term" value="F:glycerol-3-phosphate dehydrogenase (NADP+) activity"/>
    <property type="evidence" value="ECO:0007669"/>
    <property type="project" value="RHEA"/>
</dbReference>
<evidence type="ECO:0000256" key="10">
    <source>
        <dbReference type="ARBA" id="ARBA00066687"/>
    </source>
</evidence>
<dbReference type="GO" id="GO:0141152">
    <property type="term" value="F:glycerol-3-phosphate dehydrogenase (NAD+) activity"/>
    <property type="evidence" value="ECO:0007669"/>
    <property type="project" value="RHEA"/>
</dbReference>
<dbReference type="RefSeq" id="WP_013842898.1">
    <property type="nucleotide sequence ID" value="NC_015589.1"/>
</dbReference>
<dbReference type="SUPFAM" id="SSF48179">
    <property type="entry name" value="6-phosphogluconate dehydrogenase C-terminal domain-like"/>
    <property type="match status" value="1"/>
</dbReference>
<dbReference type="InterPro" id="IPR006168">
    <property type="entry name" value="G3P_DH_NAD-dep"/>
</dbReference>
<dbReference type="GO" id="GO:0006650">
    <property type="term" value="P:glycerophospholipid metabolic process"/>
    <property type="evidence" value="ECO:0007669"/>
    <property type="project" value="UniProtKB-UniRule"/>
</dbReference>
<feature type="binding site" evidence="13">
    <location>
        <position position="105"/>
    </location>
    <ligand>
        <name>sn-glycerol 3-phosphate</name>
        <dbReference type="ChEBI" id="CHEBI:57597"/>
    </ligand>
</feature>
<feature type="binding site" evidence="13">
    <location>
        <position position="254"/>
    </location>
    <ligand>
        <name>sn-glycerol 3-phosphate</name>
        <dbReference type="ChEBI" id="CHEBI:57597"/>
    </ligand>
</feature>
<evidence type="ECO:0000313" key="21">
    <source>
        <dbReference type="Proteomes" id="UP000009234"/>
    </source>
</evidence>
<dbReference type="InterPro" id="IPR008927">
    <property type="entry name" value="6-PGluconate_DH-like_C_sf"/>
</dbReference>
<dbReference type="GO" id="GO:0046167">
    <property type="term" value="P:glycerol-3-phosphate biosynthetic process"/>
    <property type="evidence" value="ECO:0007669"/>
    <property type="project" value="UniProtKB-UniRule"/>
</dbReference>
<evidence type="ECO:0000256" key="13">
    <source>
        <dbReference type="HAMAP-Rule" id="MF_00394"/>
    </source>
</evidence>
<dbReference type="PANTHER" id="PTHR11728:SF1">
    <property type="entry name" value="GLYCEROL-3-PHOSPHATE DEHYDROGENASE [NAD(+)] 2, CHLOROPLASTIC"/>
    <property type="match status" value="1"/>
</dbReference>
<dbReference type="EC" id="1.1.1.94" evidence="10 13"/>
<evidence type="ECO:0000259" key="19">
    <source>
        <dbReference type="Pfam" id="PF07479"/>
    </source>
</evidence>
<feature type="binding site" evidence="13">
    <location>
        <position position="138"/>
    </location>
    <ligand>
        <name>sn-glycerol 3-phosphate</name>
        <dbReference type="ChEBI" id="CHEBI:57597"/>
    </ligand>
</feature>
<dbReference type="SUPFAM" id="SSF51735">
    <property type="entry name" value="NAD(P)-binding Rossmann-fold domains"/>
    <property type="match status" value="1"/>
</dbReference>
<feature type="domain" description="Glycerol-3-phosphate dehydrogenase NAD-dependent N-terminal" evidence="18">
    <location>
        <begin position="3"/>
        <end position="160"/>
    </location>
</feature>
<feature type="binding site" evidence="16">
    <location>
        <position position="140"/>
    </location>
    <ligand>
        <name>NAD(+)</name>
        <dbReference type="ChEBI" id="CHEBI:57540"/>
    </ligand>
</feature>
<dbReference type="InterPro" id="IPR013328">
    <property type="entry name" value="6PGD_dom2"/>
</dbReference>
<keyword evidence="3 13" id="KW-0521">NADP</keyword>
<evidence type="ECO:0000256" key="1">
    <source>
        <dbReference type="ARBA" id="ARBA00011009"/>
    </source>
</evidence>
<feature type="binding site" evidence="15">
    <location>
        <begin position="255"/>
        <end position="256"/>
    </location>
    <ligand>
        <name>substrate</name>
    </ligand>
</feature>
<feature type="binding site" evidence="15">
    <location>
        <position position="105"/>
    </location>
    <ligand>
        <name>substrate</name>
    </ligand>
</feature>
<dbReference type="FunFam" id="1.10.1040.10:FF:000001">
    <property type="entry name" value="Glycerol-3-phosphate dehydrogenase [NAD(P)+]"/>
    <property type="match status" value="1"/>
</dbReference>
<feature type="active site" description="Proton acceptor" evidence="13 14">
    <location>
        <position position="191"/>
    </location>
</feature>
<evidence type="ECO:0000256" key="11">
    <source>
        <dbReference type="ARBA" id="ARBA00069372"/>
    </source>
</evidence>
<keyword evidence="13" id="KW-0547">Nucleotide-binding</keyword>
<feature type="domain" description="Glycerol-3-phosphate dehydrogenase NAD-dependent C-terminal" evidence="19">
    <location>
        <begin position="180"/>
        <end position="320"/>
    </location>
</feature>
<evidence type="ECO:0000256" key="9">
    <source>
        <dbReference type="ARBA" id="ARBA00052716"/>
    </source>
</evidence>
<dbReference type="PIRSF" id="PIRSF000114">
    <property type="entry name" value="Glycerol-3-P_dh"/>
    <property type="match status" value="1"/>
</dbReference>
<dbReference type="GO" id="GO:0051287">
    <property type="term" value="F:NAD binding"/>
    <property type="evidence" value="ECO:0007669"/>
    <property type="project" value="InterPro"/>
</dbReference>